<keyword evidence="3" id="KW-0158">Chromosome</keyword>
<proteinExistence type="predicted"/>
<evidence type="ECO:0000313" key="8">
    <source>
        <dbReference type="EMBL" id="KAK9728782.1"/>
    </source>
</evidence>
<dbReference type="EMBL" id="JASJQH010006891">
    <property type="protein sequence ID" value="KAK9728782.1"/>
    <property type="molecule type" value="Genomic_DNA"/>
</dbReference>
<evidence type="ECO:0000256" key="1">
    <source>
        <dbReference type="ARBA" id="ARBA00004123"/>
    </source>
</evidence>
<feature type="region of interest" description="Disordered" evidence="6">
    <location>
        <begin position="352"/>
        <end position="371"/>
    </location>
</feature>
<evidence type="ECO:0000256" key="4">
    <source>
        <dbReference type="ARBA" id="ARBA00022895"/>
    </source>
</evidence>
<feature type="region of interest" description="Disordered" evidence="6">
    <location>
        <begin position="255"/>
        <end position="276"/>
    </location>
</feature>
<keyword evidence="4" id="KW-0779">Telomere</keyword>
<dbReference type="Gene3D" id="2.40.50.960">
    <property type="match status" value="1"/>
</dbReference>
<dbReference type="InterPro" id="IPR019437">
    <property type="entry name" value="TPP1/Est3"/>
</dbReference>
<evidence type="ECO:0000259" key="7">
    <source>
        <dbReference type="Pfam" id="PF10341"/>
    </source>
</evidence>
<feature type="compositionally biased region" description="Low complexity" evidence="6">
    <location>
        <begin position="263"/>
        <end position="276"/>
    </location>
</feature>
<dbReference type="Proteomes" id="UP001479436">
    <property type="component" value="Unassembled WGS sequence"/>
</dbReference>
<sequence>MSQFLRKPWILQDFLELKSLETKIEQTRSVQIIQFLSYRDADKPDQIITAELSDKSTYIKASFSSSCTQHFERERSLTSMKGALIQLKEYYFRLHREFGRVACHIHVEKFNYVGSDGCMTFGEPHYLCRNVYVKGRLQKLSQCDQNNIEAHKELSDLSSSPSEILENIFSQQGDNTETPANDTCEVEMMQTDSLLGVSVGWKDLRKITERDCIISANQQELLDNLEDWRIEEDIRENLEDLDSFNWCTQIRTSPNESLAATQSGSPKSPQSPSSIESFSIPVEYGEEIYESQSDIELSEVTSFPSAESESVRTGENQTTASMLFGDNFCSQPIELRLIPLNKLIETKKLDFTNDTEDENNPSKQQAIGRPNDRLYEVSYESSPAELAADFARYLIKNDHDQLNQHLSYIRRDSAMRMMDSFGALRRVSPESPNVSMNIVDIDTIAQKEPEFDPIETEMTPREKLHSIANDNLSKFNHKGKERNLLAITRIGEGIKWNLPGFENPTSLKELGKVNSTSIENTLHADPISSTNNVLGKDIADSVTSSVERLRKTCDDYGSGLIKDSQDMAPITQIMPMKFNLIELAEDIEESHCTQVSEGELSSQESYIDSSILAKSSSSENPERSLFREDFKASKRSKDIEESSVTSKLSMDLDEEAGQNENTIYIEVDGPTTDEVTPTKQNGGATTSGYYRELRKVFSISWLAKKRKRDPLAEDPNEW</sequence>
<reference evidence="8 9" key="1">
    <citation type="submission" date="2023-04" db="EMBL/GenBank/DDBJ databases">
        <title>Genome of Basidiobolus ranarum AG-B5.</title>
        <authorList>
            <person name="Stajich J.E."/>
            <person name="Carter-House D."/>
            <person name="Gryganskyi A."/>
        </authorList>
    </citation>
    <scope>NUCLEOTIDE SEQUENCE [LARGE SCALE GENOMIC DNA]</scope>
    <source>
        <strain evidence="8 9">AG-B5</strain>
    </source>
</reference>
<keyword evidence="5" id="KW-0539">Nucleus</keyword>
<dbReference type="Pfam" id="PF10341">
    <property type="entry name" value="TPP1"/>
    <property type="match status" value="1"/>
</dbReference>
<evidence type="ECO:0000256" key="5">
    <source>
        <dbReference type="ARBA" id="ARBA00023242"/>
    </source>
</evidence>
<comment type="caution">
    <text evidence="8">The sequence shown here is derived from an EMBL/GenBank/DDBJ whole genome shotgun (WGS) entry which is preliminary data.</text>
</comment>
<keyword evidence="9" id="KW-1185">Reference proteome</keyword>
<name>A0ABR2WAM4_9FUNG</name>
<evidence type="ECO:0000256" key="6">
    <source>
        <dbReference type="SAM" id="MobiDB-lite"/>
    </source>
</evidence>
<feature type="region of interest" description="Disordered" evidence="6">
    <location>
        <begin position="611"/>
        <end position="632"/>
    </location>
</feature>
<feature type="domain" description="Shelterin complex subunit TPP1/Est3" evidence="7">
    <location>
        <begin position="22"/>
        <end position="114"/>
    </location>
</feature>
<protein>
    <recommendedName>
        <fullName evidence="7">Shelterin complex subunit TPP1/Est3 domain-containing protein</fullName>
    </recommendedName>
</protein>
<accession>A0ABR2WAM4</accession>
<evidence type="ECO:0000256" key="2">
    <source>
        <dbReference type="ARBA" id="ARBA00004574"/>
    </source>
</evidence>
<gene>
    <name evidence="8" type="ORF">K7432_000812</name>
</gene>
<organism evidence="8 9">
    <name type="scientific">Basidiobolus ranarum</name>
    <dbReference type="NCBI Taxonomy" id="34480"/>
    <lineage>
        <taxon>Eukaryota</taxon>
        <taxon>Fungi</taxon>
        <taxon>Fungi incertae sedis</taxon>
        <taxon>Zoopagomycota</taxon>
        <taxon>Entomophthoromycotina</taxon>
        <taxon>Basidiobolomycetes</taxon>
        <taxon>Basidiobolales</taxon>
        <taxon>Basidiobolaceae</taxon>
        <taxon>Basidiobolus</taxon>
    </lineage>
</organism>
<evidence type="ECO:0000313" key="9">
    <source>
        <dbReference type="Proteomes" id="UP001479436"/>
    </source>
</evidence>
<evidence type="ECO:0000256" key="3">
    <source>
        <dbReference type="ARBA" id="ARBA00022454"/>
    </source>
</evidence>
<comment type="subcellular location">
    <subcellularLocation>
        <location evidence="2">Chromosome</location>
        <location evidence="2">Telomere</location>
    </subcellularLocation>
    <subcellularLocation>
        <location evidence="1">Nucleus</location>
    </subcellularLocation>
</comment>
<feature type="compositionally biased region" description="Basic and acidic residues" evidence="6">
    <location>
        <begin position="620"/>
        <end position="632"/>
    </location>
</feature>